<dbReference type="Proteomes" id="UP001379533">
    <property type="component" value="Chromosome"/>
</dbReference>
<dbReference type="EMBL" id="CP089982">
    <property type="protein sequence ID" value="WXA89966.1"/>
    <property type="molecule type" value="Genomic_DNA"/>
</dbReference>
<accession>A0ABZ2JUB9</accession>
<dbReference type="Gene3D" id="3.30.460.10">
    <property type="entry name" value="Beta Polymerase, domain 2"/>
    <property type="match status" value="1"/>
</dbReference>
<dbReference type="InterPro" id="IPR043519">
    <property type="entry name" value="NT_sf"/>
</dbReference>
<dbReference type="RefSeq" id="WP_394840579.1">
    <property type="nucleotide sequence ID" value="NZ_CP089982.1"/>
</dbReference>
<proteinExistence type="predicted"/>
<protein>
    <recommendedName>
        <fullName evidence="3">Nucleotidyltransferase domain-containing protein</fullName>
    </recommendedName>
</protein>
<evidence type="ECO:0000313" key="2">
    <source>
        <dbReference type="Proteomes" id="UP001379533"/>
    </source>
</evidence>
<name>A0ABZ2JUB9_9BACT</name>
<evidence type="ECO:0008006" key="3">
    <source>
        <dbReference type="Google" id="ProtNLM"/>
    </source>
</evidence>
<sequence length="254" mass="28142">MSPEEYRAFTEALCQRVAAAPDALGLVALGSMSGQGAPADAWSDHDFFVIVPPGTQERWRDSSWLPRAEDVVLSFRETAHGLKVVYRDGHLLEFAVFDPDEIALARVNRYRVLVDRADVEARMQAVQAATAAAPAQDDAHLVGQFLTQLLVGVARFRRGERLSAHRLVKVQALEHLLLLLARQRPSDVLDGLDPFRRVERAWPGLAQEIDTALTEPVDVAARSLLALARRELPDKWPEGAIAAVERAICTDRRT</sequence>
<keyword evidence="2" id="KW-1185">Reference proteome</keyword>
<evidence type="ECO:0000313" key="1">
    <source>
        <dbReference type="EMBL" id="WXA89966.1"/>
    </source>
</evidence>
<gene>
    <name evidence="1" type="ORF">LZC95_26115</name>
</gene>
<reference evidence="1 2" key="1">
    <citation type="submission" date="2021-12" db="EMBL/GenBank/DDBJ databases">
        <title>Discovery of the Pendulisporaceae a myxobacterial family with distinct sporulation behavior and unique specialized metabolism.</title>
        <authorList>
            <person name="Garcia R."/>
            <person name="Popoff A."/>
            <person name="Bader C.D."/>
            <person name="Loehr J."/>
            <person name="Walesch S."/>
            <person name="Walt C."/>
            <person name="Boldt J."/>
            <person name="Bunk B."/>
            <person name="Haeckl F.J.F.P.J."/>
            <person name="Gunesch A.P."/>
            <person name="Birkelbach J."/>
            <person name="Nuebel U."/>
            <person name="Pietschmann T."/>
            <person name="Bach T."/>
            <person name="Mueller R."/>
        </authorList>
    </citation>
    <scope>NUCLEOTIDE SEQUENCE [LARGE SCALE GENOMIC DNA]</scope>
    <source>
        <strain evidence="1 2">MSr12523</strain>
    </source>
</reference>
<organism evidence="1 2">
    <name type="scientific">Pendulispora brunnea</name>
    <dbReference type="NCBI Taxonomy" id="2905690"/>
    <lineage>
        <taxon>Bacteria</taxon>
        <taxon>Pseudomonadati</taxon>
        <taxon>Myxococcota</taxon>
        <taxon>Myxococcia</taxon>
        <taxon>Myxococcales</taxon>
        <taxon>Sorangiineae</taxon>
        <taxon>Pendulisporaceae</taxon>
        <taxon>Pendulispora</taxon>
    </lineage>
</organism>
<dbReference type="SUPFAM" id="SSF81301">
    <property type="entry name" value="Nucleotidyltransferase"/>
    <property type="match status" value="1"/>
</dbReference>